<gene>
    <name evidence="3" type="ORF">IHE55_01070</name>
</gene>
<feature type="region of interest" description="Disordered" evidence="1">
    <location>
        <begin position="1"/>
        <end position="27"/>
    </location>
</feature>
<comment type="caution">
    <text evidence="3">The sequence shown here is derived from an EMBL/GenBank/DDBJ whole genome shotgun (WGS) entry which is preliminary data.</text>
</comment>
<evidence type="ECO:0000256" key="1">
    <source>
        <dbReference type="SAM" id="MobiDB-lite"/>
    </source>
</evidence>
<organism evidence="3 4">
    <name type="scientific">Streptomyces pactum</name>
    <dbReference type="NCBI Taxonomy" id="68249"/>
    <lineage>
        <taxon>Bacteria</taxon>
        <taxon>Bacillati</taxon>
        <taxon>Actinomycetota</taxon>
        <taxon>Actinomycetes</taxon>
        <taxon>Kitasatosporales</taxon>
        <taxon>Streptomycetaceae</taxon>
        <taxon>Streptomyces</taxon>
    </lineage>
</organism>
<feature type="domain" description="DUF4873" evidence="2">
    <location>
        <begin position="20"/>
        <end position="110"/>
    </location>
</feature>
<reference evidence="3 4" key="1">
    <citation type="submission" date="2020-09" db="EMBL/GenBank/DDBJ databases">
        <title>Biosynthesis of the nuclear factor of activated T cells inhibitor NFAT-133 and its congeners in Streptomyces pactum.</title>
        <authorList>
            <person name="Zhou W."/>
            <person name="Posri P."/>
            <person name="Abugrain M.E."/>
            <person name="Weisberg A.J."/>
            <person name="Chang J.H."/>
            <person name="Mahmud T."/>
        </authorList>
    </citation>
    <scope>NUCLEOTIDE SEQUENCE [LARGE SCALE GENOMIC DNA]</scope>
    <source>
        <strain evidence="3 4">ATCC 27456</strain>
    </source>
</reference>
<dbReference type="Proteomes" id="UP000807371">
    <property type="component" value="Unassembled WGS sequence"/>
</dbReference>
<protein>
    <submittedName>
        <fullName evidence="3">DUF4873 domain-containing protein</fullName>
    </submittedName>
</protein>
<sequence>MSPTPLPAPHAGPAGPDGHEDGYRGPATLVIDGVEHPVSVLLRGHFQPIDGRYHWYGRLGADPELVERLGGGRVAAVLRTAEGEASGELSDPDPWHRYRITGTQAPPFRIAGPGPE</sequence>
<feature type="compositionally biased region" description="Pro residues" evidence="1">
    <location>
        <begin position="1"/>
        <end position="10"/>
    </location>
</feature>
<evidence type="ECO:0000259" key="2">
    <source>
        <dbReference type="Pfam" id="PF16170"/>
    </source>
</evidence>
<proteinExistence type="predicted"/>
<dbReference type="InterPro" id="IPR032371">
    <property type="entry name" value="DUF4873"/>
</dbReference>
<accession>A0ABS0NE77</accession>
<evidence type="ECO:0000313" key="3">
    <source>
        <dbReference type="EMBL" id="MBH5333466.1"/>
    </source>
</evidence>
<name>A0ABS0NE77_9ACTN</name>
<dbReference type="Pfam" id="PF16170">
    <property type="entry name" value="DUF4873"/>
    <property type="match status" value="1"/>
</dbReference>
<evidence type="ECO:0000313" key="4">
    <source>
        <dbReference type="Proteomes" id="UP000807371"/>
    </source>
</evidence>
<keyword evidence="4" id="KW-1185">Reference proteome</keyword>
<dbReference type="EMBL" id="JACYXC010000001">
    <property type="protein sequence ID" value="MBH5333466.1"/>
    <property type="molecule type" value="Genomic_DNA"/>
</dbReference>